<dbReference type="Proteomes" id="UP000229554">
    <property type="component" value="Unassembled WGS sequence"/>
</dbReference>
<evidence type="ECO:0000256" key="3">
    <source>
        <dbReference type="ARBA" id="ARBA00012856"/>
    </source>
</evidence>
<dbReference type="PROSITE" id="PS51330">
    <property type="entry name" value="DHFR_2"/>
    <property type="match status" value="1"/>
</dbReference>
<reference evidence="11" key="1">
    <citation type="submission" date="2017-09" db="EMBL/GenBank/DDBJ databases">
        <title>Depth-based differentiation of microbial function through sediment-hosted aquifers and enrichment of novel symbionts in the deep terrestrial subsurface.</title>
        <authorList>
            <person name="Probst A.J."/>
            <person name="Ladd B."/>
            <person name="Jarett J.K."/>
            <person name="Geller-Mcgrath D.E."/>
            <person name="Sieber C.M.K."/>
            <person name="Emerson J.B."/>
            <person name="Anantharaman K."/>
            <person name="Thomas B.C."/>
            <person name="Malmstrom R."/>
            <person name="Stieglmeier M."/>
            <person name="Klingl A."/>
            <person name="Woyke T."/>
            <person name="Ryan C.M."/>
            <person name="Banfield J.F."/>
        </authorList>
    </citation>
    <scope>NUCLEOTIDE SEQUENCE [LARGE SCALE GENOMIC DNA]</scope>
</reference>
<sequence length="160" mass="18002">MKPTISIVAAIGKNKELGKNNQLIWRISSDLKRFKEITMGHPIIMGRKTYESIGKPLPGRENIVITRNTEYKPAGVTVVHSLHDALKIASKDEKKEIFIIGGAALFKESMTIVDRLYLTIVDATANADVYFPDYSQYSKVIKTEEGKDSSVSFTYYILEK</sequence>
<dbReference type="SUPFAM" id="SSF53597">
    <property type="entry name" value="Dihydrofolate reductase-like"/>
    <property type="match status" value="1"/>
</dbReference>
<evidence type="ECO:0000313" key="10">
    <source>
        <dbReference type="EMBL" id="PJE62613.1"/>
    </source>
</evidence>
<dbReference type="InterPro" id="IPR001796">
    <property type="entry name" value="DHFR_dom"/>
</dbReference>
<evidence type="ECO:0000256" key="7">
    <source>
        <dbReference type="ARBA" id="ARBA00025067"/>
    </source>
</evidence>
<dbReference type="GO" id="GO:0004146">
    <property type="term" value="F:dihydrofolate reductase activity"/>
    <property type="evidence" value="ECO:0007669"/>
    <property type="project" value="UniProtKB-EC"/>
</dbReference>
<proteinExistence type="inferred from homology"/>
<dbReference type="FunFam" id="3.40.430.10:FF:000001">
    <property type="entry name" value="Dihydrofolate reductase"/>
    <property type="match status" value="1"/>
</dbReference>
<dbReference type="GO" id="GO:0046654">
    <property type="term" value="P:tetrahydrofolate biosynthetic process"/>
    <property type="evidence" value="ECO:0007669"/>
    <property type="project" value="UniProtKB-UniPathway"/>
</dbReference>
<dbReference type="EC" id="1.5.1.3" evidence="3 8"/>
<dbReference type="InterPro" id="IPR024072">
    <property type="entry name" value="DHFR-like_dom_sf"/>
</dbReference>
<evidence type="ECO:0000259" key="9">
    <source>
        <dbReference type="PROSITE" id="PS51330"/>
    </source>
</evidence>
<comment type="caution">
    <text evidence="10">The sequence shown here is derived from an EMBL/GenBank/DDBJ whole genome shotgun (WGS) entry which is preliminary data.</text>
</comment>
<organism evidence="10 11">
    <name type="scientific">Candidatus Roizmanbacteria bacterium CG10_big_fil_rev_8_21_14_0_10_39_6</name>
    <dbReference type="NCBI Taxonomy" id="1974853"/>
    <lineage>
        <taxon>Bacteria</taxon>
        <taxon>Candidatus Roizmaniibacteriota</taxon>
    </lineage>
</organism>
<dbReference type="PANTHER" id="PTHR48069">
    <property type="entry name" value="DIHYDROFOLATE REDUCTASE"/>
    <property type="match status" value="1"/>
</dbReference>
<dbReference type="GO" id="GO:0006730">
    <property type="term" value="P:one-carbon metabolic process"/>
    <property type="evidence" value="ECO:0007669"/>
    <property type="project" value="UniProtKB-KW"/>
</dbReference>
<dbReference type="Pfam" id="PF00186">
    <property type="entry name" value="DHFR_1"/>
    <property type="match status" value="1"/>
</dbReference>
<evidence type="ECO:0000256" key="1">
    <source>
        <dbReference type="ARBA" id="ARBA00004903"/>
    </source>
</evidence>
<evidence type="ECO:0000313" key="11">
    <source>
        <dbReference type="Proteomes" id="UP000229554"/>
    </source>
</evidence>
<keyword evidence="5 8" id="KW-0521">NADP</keyword>
<keyword evidence="4 8" id="KW-0554">One-carbon metabolism</keyword>
<evidence type="ECO:0000256" key="5">
    <source>
        <dbReference type="ARBA" id="ARBA00022857"/>
    </source>
</evidence>
<name>A0A2M8KRT6_9BACT</name>
<comment type="pathway">
    <text evidence="1 8">Cofactor biosynthesis; tetrahydrofolate biosynthesis; 5,6,7,8-tetrahydrofolate from 7,8-dihydrofolate: step 1/1.</text>
</comment>
<dbReference type="Gene3D" id="3.40.430.10">
    <property type="entry name" value="Dihydrofolate Reductase, subunit A"/>
    <property type="match status" value="1"/>
</dbReference>
<evidence type="ECO:0000256" key="8">
    <source>
        <dbReference type="PIRNR" id="PIRNR000194"/>
    </source>
</evidence>
<dbReference type="EMBL" id="PFED01000162">
    <property type="protein sequence ID" value="PJE62613.1"/>
    <property type="molecule type" value="Genomic_DNA"/>
</dbReference>
<keyword evidence="6 8" id="KW-0560">Oxidoreductase</keyword>
<protein>
    <recommendedName>
        <fullName evidence="3 8">Dihydrofolate reductase</fullName>
        <ecNumber evidence="3 8">1.5.1.3</ecNumber>
    </recommendedName>
</protein>
<feature type="domain" description="DHFR" evidence="9">
    <location>
        <begin position="4"/>
        <end position="160"/>
    </location>
</feature>
<dbReference type="GO" id="GO:0005829">
    <property type="term" value="C:cytosol"/>
    <property type="evidence" value="ECO:0007669"/>
    <property type="project" value="TreeGrafter"/>
</dbReference>
<evidence type="ECO:0000256" key="2">
    <source>
        <dbReference type="ARBA" id="ARBA00009539"/>
    </source>
</evidence>
<gene>
    <name evidence="10" type="ORF">COU88_04065</name>
</gene>
<accession>A0A2M8KRT6</accession>
<dbReference type="CDD" id="cd00209">
    <property type="entry name" value="DHFR"/>
    <property type="match status" value="1"/>
</dbReference>
<dbReference type="PIRSF" id="PIRSF000194">
    <property type="entry name" value="DHFR"/>
    <property type="match status" value="1"/>
</dbReference>
<dbReference type="GO" id="GO:0046655">
    <property type="term" value="P:folic acid metabolic process"/>
    <property type="evidence" value="ECO:0007669"/>
    <property type="project" value="TreeGrafter"/>
</dbReference>
<dbReference type="GO" id="GO:0046452">
    <property type="term" value="P:dihydrofolate metabolic process"/>
    <property type="evidence" value="ECO:0007669"/>
    <property type="project" value="TreeGrafter"/>
</dbReference>
<comment type="similarity">
    <text evidence="2 8">Belongs to the dihydrofolate reductase family.</text>
</comment>
<dbReference type="InterPro" id="IPR012259">
    <property type="entry name" value="DHFR"/>
</dbReference>
<dbReference type="GO" id="GO:0070401">
    <property type="term" value="F:NADP+ binding"/>
    <property type="evidence" value="ECO:0007669"/>
    <property type="project" value="UniProtKB-ARBA"/>
</dbReference>
<dbReference type="UniPathway" id="UPA00077">
    <property type="reaction ID" value="UER00158"/>
</dbReference>
<dbReference type="AlphaFoldDB" id="A0A2M8KRT6"/>
<comment type="catalytic activity">
    <reaction evidence="8">
        <text>(6S)-5,6,7,8-tetrahydrofolate + NADP(+) = 7,8-dihydrofolate + NADPH + H(+)</text>
        <dbReference type="Rhea" id="RHEA:15009"/>
        <dbReference type="ChEBI" id="CHEBI:15378"/>
        <dbReference type="ChEBI" id="CHEBI:57451"/>
        <dbReference type="ChEBI" id="CHEBI:57453"/>
        <dbReference type="ChEBI" id="CHEBI:57783"/>
        <dbReference type="ChEBI" id="CHEBI:58349"/>
        <dbReference type="EC" id="1.5.1.3"/>
    </reaction>
</comment>
<evidence type="ECO:0000256" key="4">
    <source>
        <dbReference type="ARBA" id="ARBA00022563"/>
    </source>
</evidence>
<dbReference type="PANTHER" id="PTHR48069:SF3">
    <property type="entry name" value="DIHYDROFOLATE REDUCTASE"/>
    <property type="match status" value="1"/>
</dbReference>
<comment type="function">
    <text evidence="7 8">Key enzyme in folate metabolism. Catalyzes an essential reaction for de novo glycine and purine synthesis, and for DNA precursor synthesis.</text>
</comment>
<evidence type="ECO:0000256" key="6">
    <source>
        <dbReference type="ARBA" id="ARBA00023002"/>
    </source>
</evidence>
<dbReference type="PRINTS" id="PR00070">
    <property type="entry name" value="DHFR"/>
</dbReference>